<dbReference type="InterPro" id="IPR027417">
    <property type="entry name" value="P-loop_NTPase"/>
</dbReference>
<proteinExistence type="inferred from homology"/>
<dbReference type="Pfam" id="PF00005">
    <property type="entry name" value="ABC_tran"/>
    <property type="match status" value="1"/>
</dbReference>
<dbReference type="SUPFAM" id="SSF52540">
    <property type="entry name" value="P-loop containing nucleoside triphosphate hydrolases"/>
    <property type="match status" value="1"/>
</dbReference>
<evidence type="ECO:0000256" key="2">
    <source>
        <dbReference type="ARBA" id="ARBA00022448"/>
    </source>
</evidence>
<dbReference type="Gene3D" id="3.40.50.300">
    <property type="entry name" value="P-loop containing nucleotide triphosphate hydrolases"/>
    <property type="match status" value="1"/>
</dbReference>
<organism evidence="6 7">
    <name type="scientific">Xanthobacter flavus</name>
    <dbReference type="NCBI Taxonomy" id="281"/>
    <lineage>
        <taxon>Bacteria</taxon>
        <taxon>Pseudomonadati</taxon>
        <taxon>Pseudomonadota</taxon>
        <taxon>Alphaproteobacteria</taxon>
        <taxon>Hyphomicrobiales</taxon>
        <taxon>Xanthobacteraceae</taxon>
        <taxon>Xanthobacter</taxon>
    </lineage>
</organism>
<protein>
    <submittedName>
        <fullName evidence="6">NitT/TauT family transport system ATP-binding protein</fullName>
    </submittedName>
</protein>
<feature type="domain" description="ABC transporter" evidence="5">
    <location>
        <begin position="31"/>
        <end position="261"/>
    </location>
</feature>
<keyword evidence="3" id="KW-0547">Nucleotide-binding</keyword>
<dbReference type="PANTHER" id="PTHR42788">
    <property type="entry name" value="TAURINE IMPORT ATP-BINDING PROTEIN-RELATED"/>
    <property type="match status" value="1"/>
</dbReference>
<dbReference type="CDD" id="cd03293">
    <property type="entry name" value="ABC_NrtD_SsuB_transporters"/>
    <property type="match status" value="1"/>
</dbReference>
<comment type="caution">
    <text evidence="6">The sequence shown here is derived from an EMBL/GenBank/DDBJ whole genome shotgun (WGS) entry which is preliminary data.</text>
</comment>
<sequence>MARLMAGKLDAASDERGAAGAGRAAPMPADVAVEHITHTYGAGGVKALDDVNFTVERGRFVGLVGPSGCGKSSMLLMLAGLMQPSEGRILVEGTLLSKPDPERVGVVFQEASLLPWKTARENVEFPLKVRGIGKTERRARADAFLDLVGLSEFKDRLPNQLSGGMRHRVSIARGFCQDPHILLMDEPFAALDEQTRMTMGNELLNIWEKRRKTVIFVTHSLTEAVYLCDEVVVMSHRPGRILERIEIDLPRPRTYEMMATEKFGRLRDHIWRLIRKD</sequence>
<dbReference type="PROSITE" id="PS50893">
    <property type="entry name" value="ABC_TRANSPORTER_2"/>
    <property type="match status" value="1"/>
</dbReference>
<accession>A0ABU1KD80</accession>
<evidence type="ECO:0000256" key="3">
    <source>
        <dbReference type="ARBA" id="ARBA00022741"/>
    </source>
</evidence>
<dbReference type="RefSeq" id="WP_246702088.1">
    <property type="nucleotide sequence ID" value="NZ_BSDO01000001.1"/>
</dbReference>
<gene>
    <name evidence="6" type="ORF">GGQ86_001251</name>
</gene>
<dbReference type="Proteomes" id="UP001245370">
    <property type="component" value="Unassembled WGS sequence"/>
</dbReference>
<evidence type="ECO:0000256" key="1">
    <source>
        <dbReference type="ARBA" id="ARBA00005417"/>
    </source>
</evidence>
<dbReference type="GO" id="GO:0005524">
    <property type="term" value="F:ATP binding"/>
    <property type="evidence" value="ECO:0007669"/>
    <property type="project" value="UniProtKB-KW"/>
</dbReference>
<dbReference type="SMART" id="SM00382">
    <property type="entry name" value="AAA"/>
    <property type="match status" value="1"/>
</dbReference>
<keyword evidence="7" id="KW-1185">Reference proteome</keyword>
<evidence type="ECO:0000259" key="5">
    <source>
        <dbReference type="PROSITE" id="PS50893"/>
    </source>
</evidence>
<evidence type="ECO:0000256" key="4">
    <source>
        <dbReference type="ARBA" id="ARBA00022840"/>
    </source>
</evidence>
<evidence type="ECO:0000313" key="6">
    <source>
        <dbReference type="EMBL" id="MDR6332787.1"/>
    </source>
</evidence>
<evidence type="ECO:0000313" key="7">
    <source>
        <dbReference type="Proteomes" id="UP001245370"/>
    </source>
</evidence>
<comment type="similarity">
    <text evidence="1">Belongs to the ABC transporter superfamily.</text>
</comment>
<keyword evidence="2" id="KW-0813">Transport</keyword>
<dbReference type="EMBL" id="JAVDPY010000002">
    <property type="protein sequence ID" value="MDR6332787.1"/>
    <property type="molecule type" value="Genomic_DNA"/>
</dbReference>
<dbReference type="PANTHER" id="PTHR42788:SF13">
    <property type="entry name" value="ALIPHATIC SULFONATES IMPORT ATP-BINDING PROTEIN SSUB"/>
    <property type="match status" value="1"/>
</dbReference>
<dbReference type="InterPro" id="IPR003593">
    <property type="entry name" value="AAA+_ATPase"/>
</dbReference>
<name>A0ABU1KD80_XANFL</name>
<keyword evidence="4 6" id="KW-0067">ATP-binding</keyword>
<dbReference type="GeneID" id="95761531"/>
<reference evidence="6 7" key="1">
    <citation type="submission" date="2023-07" db="EMBL/GenBank/DDBJ databases">
        <title>Genomic Encyclopedia of Type Strains, Phase IV (KMG-IV): sequencing the most valuable type-strain genomes for metagenomic binning, comparative biology and taxonomic classification.</title>
        <authorList>
            <person name="Goeker M."/>
        </authorList>
    </citation>
    <scope>NUCLEOTIDE SEQUENCE [LARGE SCALE GENOMIC DNA]</scope>
    <source>
        <strain evidence="6 7">DSM 338</strain>
    </source>
</reference>
<dbReference type="InterPro" id="IPR050166">
    <property type="entry name" value="ABC_transporter_ATP-bind"/>
</dbReference>
<dbReference type="InterPro" id="IPR003439">
    <property type="entry name" value="ABC_transporter-like_ATP-bd"/>
</dbReference>